<accession>A0ABY9C8U0</accession>
<dbReference type="Proteomes" id="UP001227230">
    <property type="component" value="Chromosome 7"/>
</dbReference>
<dbReference type="EMBL" id="CP126654">
    <property type="protein sequence ID" value="WJZ91738.1"/>
    <property type="molecule type" value="Genomic_DNA"/>
</dbReference>
<keyword evidence="2" id="KW-1185">Reference proteome</keyword>
<protein>
    <submittedName>
        <fullName evidence="1">Uncharacterized protein</fullName>
    </submittedName>
</protein>
<evidence type="ECO:0000313" key="1">
    <source>
        <dbReference type="EMBL" id="WJZ91738.1"/>
    </source>
</evidence>
<evidence type="ECO:0000313" key="2">
    <source>
        <dbReference type="Proteomes" id="UP001227230"/>
    </source>
</evidence>
<reference evidence="1 2" key="1">
    <citation type="journal article" date="2023" name="Hortic Res">
        <title>The complete reference genome for grapevine (Vitis vinifera L.) genetics and breeding.</title>
        <authorList>
            <person name="Shi X."/>
            <person name="Cao S."/>
            <person name="Wang X."/>
            <person name="Huang S."/>
            <person name="Wang Y."/>
            <person name="Liu Z."/>
            <person name="Liu W."/>
            <person name="Leng X."/>
            <person name="Peng Y."/>
            <person name="Wang N."/>
            <person name="Wang Y."/>
            <person name="Ma Z."/>
            <person name="Xu X."/>
            <person name="Zhang F."/>
            <person name="Xue H."/>
            <person name="Zhong H."/>
            <person name="Wang Y."/>
            <person name="Zhang K."/>
            <person name="Velt A."/>
            <person name="Avia K."/>
            <person name="Holtgrawe D."/>
            <person name="Grimplet J."/>
            <person name="Matus J.T."/>
            <person name="Ware D."/>
            <person name="Wu X."/>
            <person name="Wang H."/>
            <person name="Liu C."/>
            <person name="Fang Y."/>
            <person name="Rustenholz C."/>
            <person name="Cheng Z."/>
            <person name="Xiao H."/>
            <person name="Zhou Y."/>
        </authorList>
    </citation>
    <scope>NUCLEOTIDE SEQUENCE [LARGE SCALE GENOMIC DNA]</scope>
    <source>
        <strain evidence="2">cv. Pinot noir / PN40024</strain>
        <tissue evidence="1">Leaf</tissue>
    </source>
</reference>
<gene>
    <name evidence="1" type="ORF">VitviT2T_010785</name>
</gene>
<proteinExistence type="predicted"/>
<organism evidence="1 2">
    <name type="scientific">Vitis vinifera</name>
    <name type="common">Grape</name>
    <dbReference type="NCBI Taxonomy" id="29760"/>
    <lineage>
        <taxon>Eukaryota</taxon>
        <taxon>Viridiplantae</taxon>
        <taxon>Streptophyta</taxon>
        <taxon>Embryophyta</taxon>
        <taxon>Tracheophyta</taxon>
        <taxon>Spermatophyta</taxon>
        <taxon>Magnoliopsida</taxon>
        <taxon>eudicotyledons</taxon>
        <taxon>Gunneridae</taxon>
        <taxon>Pentapetalae</taxon>
        <taxon>rosids</taxon>
        <taxon>Vitales</taxon>
        <taxon>Vitaceae</taxon>
        <taxon>Viteae</taxon>
        <taxon>Vitis</taxon>
    </lineage>
</organism>
<sequence length="168" mass="17950">MKVVLASIMDSRLENLSLSVDEEEELVLDTGEDGSTTQSFDLCLIGSSESGGIKDFQTANRLPQILHGLQTFPTCTTKPTGSSHADGHVITSGGDNMGFKENGLEIVEDKKRRRAELFFSGHSDSMAIDSRERATVSQVAGAANKVLETSSTTDISLAGPSNQAFQQP</sequence>
<name>A0ABY9C8U0_VITVI</name>